<organism evidence="3 4">
    <name type="scientific">Thiohalospira halophila DSM 15071</name>
    <dbReference type="NCBI Taxonomy" id="1123397"/>
    <lineage>
        <taxon>Bacteria</taxon>
        <taxon>Pseudomonadati</taxon>
        <taxon>Pseudomonadota</taxon>
        <taxon>Gammaproteobacteria</taxon>
        <taxon>Thiohalospirales</taxon>
        <taxon>Thiohalospiraceae</taxon>
        <taxon>Thiohalospira</taxon>
    </lineage>
</organism>
<dbReference type="PANTHER" id="PTHR38037">
    <property type="entry name" value="ZN_PROTEASE DOMAIN-CONTAINING PROTEIN"/>
    <property type="match status" value="1"/>
</dbReference>
<dbReference type="Gene3D" id="2.40.70.10">
    <property type="entry name" value="Acid Proteases"/>
    <property type="match status" value="1"/>
</dbReference>
<keyword evidence="4" id="KW-1185">Reference proteome</keyword>
<protein>
    <submittedName>
        <fullName evidence="3">Uncharacterized conserved protein</fullName>
    </submittedName>
</protein>
<sequence length="169" mass="18691">MAPSEALVVGWREWLALPRLGVDAIKAKVDTGARTSALHAFELTTEETDQGSWVHFGLHPDQGPESRVVWSSAPLVDQRWVTDSGGHGEWRYVIETPLVLGDRCWPVEITLTVRDSMRFRMLLGRTAMRGIIHVDPGASYLAGPPHTGPDEATQDAPETPSPYRQDHST</sequence>
<evidence type="ECO:0000313" key="3">
    <source>
        <dbReference type="EMBL" id="SFD65690.1"/>
    </source>
</evidence>
<accession>A0A1I1UCK5</accession>
<dbReference type="RefSeq" id="WP_093428665.1">
    <property type="nucleotide sequence ID" value="NZ_FOMJ01000007.1"/>
</dbReference>
<gene>
    <name evidence="3" type="ORF">SAMN05660831_02027</name>
</gene>
<dbReference type="EMBL" id="FOMJ01000007">
    <property type="protein sequence ID" value="SFD65690.1"/>
    <property type="molecule type" value="Genomic_DNA"/>
</dbReference>
<feature type="domain" description="Retropepsin-like aspartic endopeptidase" evidence="2">
    <location>
        <begin position="8"/>
        <end position="143"/>
    </location>
</feature>
<dbReference type="InterPro" id="IPR008503">
    <property type="entry name" value="Asp_endopeptidase"/>
</dbReference>
<dbReference type="OrthoDB" id="9782977at2"/>
<feature type="region of interest" description="Disordered" evidence="1">
    <location>
        <begin position="140"/>
        <end position="169"/>
    </location>
</feature>
<dbReference type="STRING" id="1123397.SAMN05660831_02027"/>
<dbReference type="Proteomes" id="UP000198611">
    <property type="component" value="Unassembled WGS sequence"/>
</dbReference>
<dbReference type="PANTHER" id="PTHR38037:SF1">
    <property type="entry name" value="ATP-DEPENDENT ZINC PROTEASE DOMAIN-CONTAINING PROTEIN-RELATED"/>
    <property type="match status" value="1"/>
</dbReference>
<dbReference type="SUPFAM" id="SSF50630">
    <property type="entry name" value="Acid proteases"/>
    <property type="match status" value="1"/>
</dbReference>
<dbReference type="AlphaFoldDB" id="A0A1I1UCK5"/>
<name>A0A1I1UCK5_9GAMM</name>
<evidence type="ECO:0000259" key="2">
    <source>
        <dbReference type="Pfam" id="PF05618"/>
    </source>
</evidence>
<dbReference type="InterPro" id="IPR021109">
    <property type="entry name" value="Peptidase_aspartic_dom_sf"/>
</dbReference>
<reference evidence="3 4" key="1">
    <citation type="submission" date="2016-10" db="EMBL/GenBank/DDBJ databases">
        <authorList>
            <person name="de Groot N.N."/>
        </authorList>
    </citation>
    <scope>NUCLEOTIDE SEQUENCE [LARGE SCALE GENOMIC DNA]</scope>
    <source>
        <strain evidence="3 4">HL3</strain>
    </source>
</reference>
<evidence type="ECO:0000313" key="4">
    <source>
        <dbReference type="Proteomes" id="UP000198611"/>
    </source>
</evidence>
<proteinExistence type="predicted"/>
<evidence type="ECO:0000256" key="1">
    <source>
        <dbReference type="SAM" id="MobiDB-lite"/>
    </source>
</evidence>
<dbReference type="Pfam" id="PF05618">
    <property type="entry name" value="Zn_protease"/>
    <property type="match status" value="1"/>
</dbReference>